<dbReference type="Gene3D" id="3.30.710.10">
    <property type="entry name" value="Potassium Channel Kv1.1, Chain A"/>
    <property type="match status" value="2"/>
</dbReference>
<dbReference type="Pfam" id="PF02214">
    <property type="entry name" value="BTB_2"/>
    <property type="match status" value="2"/>
</dbReference>
<dbReference type="EMBL" id="CDMY01000305">
    <property type="protein sequence ID" value="CEM01564.1"/>
    <property type="molecule type" value="Genomic_DNA"/>
</dbReference>
<reference evidence="3 4" key="1">
    <citation type="submission" date="2014-11" db="EMBL/GenBank/DDBJ databases">
        <authorList>
            <person name="Zhu J."/>
            <person name="Qi W."/>
            <person name="Song R."/>
        </authorList>
    </citation>
    <scope>NUCLEOTIDE SEQUENCE [LARGE SCALE GENOMIC DNA]</scope>
</reference>
<feature type="signal peptide" evidence="1">
    <location>
        <begin position="1"/>
        <end position="35"/>
    </location>
</feature>
<evidence type="ECO:0000313" key="4">
    <source>
        <dbReference type="Proteomes" id="UP000041254"/>
    </source>
</evidence>
<evidence type="ECO:0000259" key="2">
    <source>
        <dbReference type="SMART" id="SM00225"/>
    </source>
</evidence>
<evidence type="ECO:0000256" key="1">
    <source>
        <dbReference type="SAM" id="SignalP"/>
    </source>
</evidence>
<dbReference type="AlphaFoldDB" id="A0A0G4ETC7"/>
<feature type="domain" description="BTB" evidence="2">
    <location>
        <begin position="243"/>
        <end position="346"/>
    </location>
</feature>
<dbReference type="InterPro" id="IPR011333">
    <property type="entry name" value="SKP1/BTB/POZ_sf"/>
</dbReference>
<dbReference type="PANTHER" id="PTHR14499">
    <property type="entry name" value="POTASSIUM CHANNEL TETRAMERIZATION DOMAIN-CONTAINING"/>
    <property type="match status" value="1"/>
</dbReference>
<dbReference type="CDD" id="cd18316">
    <property type="entry name" value="BTB_POZ_KCTD-like"/>
    <property type="match status" value="2"/>
</dbReference>
<gene>
    <name evidence="3" type="ORF">Vbra_13194</name>
</gene>
<name>A0A0G4ETC7_VITBC</name>
<dbReference type="PANTHER" id="PTHR14499:SF136">
    <property type="entry name" value="GH08630P"/>
    <property type="match status" value="1"/>
</dbReference>
<dbReference type="OrthoDB" id="10025005at2759"/>
<keyword evidence="4" id="KW-1185">Reference proteome</keyword>
<dbReference type="InterPro" id="IPR000210">
    <property type="entry name" value="BTB/POZ_dom"/>
</dbReference>
<feature type="chain" id="PRO_5005188258" description="BTB domain-containing protein" evidence="1">
    <location>
        <begin position="36"/>
        <end position="365"/>
    </location>
</feature>
<organism evidence="3 4">
    <name type="scientific">Vitrella brassicaformis (strain CCMP3155)</name>
    <dbReference type="NCBI Taxonomy" id="1169540"/>
    <lineage>
        <taxon>Eukaryota</taxon>
        <taxon>Sar</taxon>
        <taxon>Alveolata</taxon>
        <taxon>Colpodellida</taxon>
        <taxon>Vitrellaceae</taxon>
        <taxon>Vitrella</taxon>
    </lineage>
</organism>
<accession>A0A0G4ETC7</accession>
<dbReference type="InterPro" id="IPR003131">
    <property type="entry name" value="T1-type_BTB"/>
</dbReference>
<sequence length="365" mass="40037">MANKHEGDAQACVHLLCGFPLIALIFLTPAMPALADTPEAPPPSPAAVQQLSLPSLMVQEQPVRLDVGGQPFAVAKSTLAKHPDTVLGQLASQLGTSKRDQPVFIDADPAYFPYVVDYYRFGAPIYVDRSVDIRKLVRELSRFGIAIDEANTRQPWVSRLPAGLHEGRQQQPTTRDQSGAPEWRTSMEAILKHAFISCAALPLIALISLTPAMPALADTPEAPPPSPAAVQPLTMPALFEQQRPVRLNVGGQTFWVARSTLAKYPDTVLGELANQQLDTGSGTLARLVNPFFIDADPAYFAYVVDYYRFGAPIYVDRSVDIRKLVRELSRFGIAIDEVQDIQLPKEEALEALAYRVALEMLGKQR</sequence>
<dbReference type="VEuPathDB" id="CryptoDB:Vbra_13194"/>
<dbReference type="GO" id="GO:0051260">
    <property type="term" value="P:protein homooligomerization"/>
    <property type="evidence" value="ECO:0007669"/>
    <property type="project" value="InterPro"/>
</dbReference>
<proteinExistence type="predicted"/>
<keyword evidence="1" id="KW-0732">Signal</keyword>
<dbReference type="Proteomes" id="UP000041254">
    <property type="component" value="Unassembled WGS sequence"/>
</dbReference>
<feature type="domain" description="BTB" evidence="2">
    <location>
        <begin position="61"/>
        <end position="160"/>
    </location>
</feature>
<dbReference type="InParanoid" id="A0A0G4ETC7"/>
<protein>
    <recommendedName>
        <fullName evidence="2">BTB domain-containing protein</fullName>
    </recommendedName>
</protein>
<dbReference type="SMART" id="SM00225">
    <property type="entry name" value="BTB"/>
    <property type="match status" value="2"/>
</dbReference>
<evidence type="ECO:0000313" key="3">
    <source>
        <dbReference type="EMBL" id="CEM01564.1"/>
    </source>
</evidence>
<dbReference type="STRING" id="1169540.A0A0G4ETC7"/>
<dbReference type="SUPFAM" id="SSF54695">
    <property type="entry name" value="POZ domain"/>
    <property type="match status" value="2"/>
</dbReference>